<sequence>MPRLEADDWIMIVCGVIFIVLVVIGQIAGALAFGEDIWMVEPDKLTLGLKVWRLTASNWTAG</sequence>
<dbReference type="EMBL" id="QPMT01000011">
    <property type="protein sequence ID" value="KAF4861077.1"/>
    <property type="molecule type" value="Genomic_DNA"/>
</dbReference>
<reference evidence="2" key="1">
    <citation type="submission" date="2019-06" db="EMBL/GenBank/DDBJ databases">
        <authorList>
            <person name="Gan P."/>
            <person name="Shirasu K."/>
        </authorList>
    </citation>
    <scope>NUCLEOTIDE SEQUENCE [LARGE SCALE GENOMIC DNA]</scope>
    <source>
        <strain evidence="2">CAD2</strain>
    </source>
</reference>
<dbReference type="AlphaFoldDB" id="A0A9P5K6Q8"/>
<evidence type="ECO:0000256" key="1">
    <source>
        <dbReference type="SAM" id="Phobius"/>
    </source>
</evidence>
<evidence type="ECO:0000313" key="2">
    <source>
        <dbReference type="EMBL" id="KAF4861077.1"/>
    </source>
</evidence>
<proteinExistence type="predicted"/>
<organism evidence="2 3">
    <name type="scientific">Colletotrichum siamense</name>
    <name type="common">Anthracnose fungus</name>
    <dbReference type="NCBI Taxonomy" id="690259"/>
    <lineage>
        <taxon>Eukaryota</taxon>
        <taxon>Fungi</taxon>
        <taxon>Dikarya</taxon>
        <taxon>Ascomycota</taxon>
        <taxon>Pezizomycotina</taxon>
        <taxon>Sordariomycetes</taxon>
        <taxon>Hypocreomycetidae</taxon>
        <taxon>Glomerellales</taxon>
        <taxon>Glomerellaceae</taxon>
        <taxon>Colletotrichum</taxon>
        <taxon>Colletotrichum gloeosporioides species complex</taxon>
    </lineage>
</organism>
<accession>A0A9P5K6Q8</accession>
<keyword evidence="1" id="KW-1133">Transmembrane helix</keyword>
<comment type="caution">
    <text evidence="2">The sequence shown here is derived from an EMBL/GenBank/DDBJ whole genome shotgun (WGS) entry which is preliminary data.</text>
</comment>
<dbReference type="OrthoDB" id="2496787at2759"/>
<name>A0A9P5K6Q8_COLSI</name>
<gene>
    <name evidence="2" type="ORF">CGCSCA2_v004743</name>
</gene>
<dbReference type="Proteomes" id="UP000711996">
    <property type="component" value="Unassembled WGS sequence"/>
</dbReference>
<protein>
    <submittedName>
        <fullName evidence="2">Uncharacterized protein</fullName>
    </submittedName>
</protein>
<keyword evidence="3" id="KW-1185">Reference proteome</keyword>
<keyword evidence="1" id="KW-0472">Membrane</keyword>
<evidence type="ECO:0000313" key="3">
    <source>
        <dbReference type="Proteomes" id="UP000711996"/>
    </source>
</evidence>
<feature type="transmembrane region" description="Helical" evidence="1">
    <location>
        <begin position="9"/>
        <end position="33"/>
    </location>
</feature>
<keyword evidence="1" id="KW-0812">Transmembrane</keyword>